<dbReference type="EMBL" id="JAPWDS010000006">
    <property type="protein sequence ID" value="KAJ5494160.1"/>
    <property type="molecule type" value="Genomic_DNA"/>
</dbReference>
<keyword evidence="1" id="KW-0812">Transmembrane</keyword>
<reference evidence="2" key="2">
    <citation type="journal article" date="2023" name="IMA Fungus">
        <title>Comparative genomic study of the Penicillium genus elucidates a diverse pangenome and 15 lateral gene transfer events.</title>
        <authorList>
            <person name="Petersen C."/>
            <person name="Sorensen T."/>
            <person name="Nielsen M.R."/>
            <person name="Sondergaard T.E."/>
            <person name="Sorensen J.L."/>
            <person name="Fitzpatrick D.A."/>
            <person name="Frisvad J.C."/>
            <person name="Nielsen K.L."/>
        </authorList>
    </citation>
    <scope>NUCLEOTIDE SEQUENCE</scope>
    <source>
        <strain evidence="2">IBT 29495</strain>
    </source>
</reference>
<evidence type="ECO:0000256" key="1">
    <source>
        <dbReference type="SAM" id="Phobius"/>
    </source>
</evidence>
<keyword evidence="1" id="KW-0472">Membrane</keyword>
<name>A0A9W9XK85_9EURO</name>
<evidence type="ECO:0000313" key="2">
    <source>
        <dbReference type="EMBL" id="KAJ5494160.1"/>
    </source>
</evidence>
<sequence>MWPTAWNTLWNFSIAATVVMTIRGALCALLGLPALECLVTNLLAVITLHRSWPIFKDAGCPGLPSNVEVSVGQEPPRVGASSEVHDHRAIWLRGFLAAKPRHLGDRSFVFFTQCYGCTSQNGTVVIQHRSPLDAVDLDRVELVPEHPGSCSDLFFRHFLDQLVLGFITTRNPDPIGVSWTHGDRAAAPVGVIIHRPDLFLDCGPD</sequence>
<keyword evidence="3" id="KW-1185">Reference proteome</keyword>
<accession>A0A9W9XK85</accession>
<gene>
    <name evidence="2" type="ORF">N7463_010247</name>
</gene>
<evidence type="ECO:0000313" key="3">
    <source>
        <dbReference type="Proteomes" id="UP001149954"/>
    </source>
</evidence>
<comment type="caution">
    <text evidence="2">The sequence shown here is derived from an EMBL/GenBank/DDBJ whole genome shotgun (WGS) entry which is preliminary data.</text>
</comment>
<dbReference type="Proteomes" id="UP001149954">
    <property type="component" value="Unassembled WGS sequence"/>
</dbReference>
<feature type="transmembrane region" description="Helical" evidence="1">
    <location>
        <begin position="12"/>
        <end position="32"/>
    </location>
</feature>
<proteinExistence type="predicted"/>
<protein>
    <submittedName>
        <fullName evidence="2">Uncharacterized protein</fullName>
    </submittedName>
</protein>
<reference evidence="2" key="1">
    <citation type="submission" date="2022-12" db="EMBL/GenBank/DDBJ databases">
        <authorList>
            <person name="Petersen C."/>
        </authorList>
    </citation>
    <scope>NUCLEOTIDE SEQUENCE</scope>
    <source>
        <strain evidence="2">IBT 29495</strain>
    </source>
</reference>
<dbReference type="OrthoDB" id="4362576at2759"/>
<dbReference type="AlphaFoldDB" id="A0A9W9XK85"/>
<keyword evidence="1" id="KW-1133">Transmembrane helix</keyword>
<organism evidence="2 3">
    <name type="scientific">Penicillium fimorum</name>
    <dbReference type="NCBI Taxonomy" id="1882269"/>
    <lineage>
        <taxon>Eukaryota</taxon>
        <taxon>Fungi</taxon>
        <taxon>Dikarya</taxon>
        <taxon>Ascomycota</taxon>
        <taxon>Pezizomycotina</taxon>
        <taxon>Eurotiomycetes</taxon>
        <taxon>Eurotiomycetidae</taxon>
        <taxon>Eurotiales</taxon>
        <taxon>Aspergillaceae</taxon>
        <taxon>Penicillium</taxon>
    </lineage>
</organism>